<dbReference type="SMART" id="SM00965">
    <property type="entry name" value="STN"/>
    <property type="match status" value="1"/>
</dbReference>
<reference evidence="13 14" key="1">
    <citation type="submission" date="2020-03" db="EMBL/GenBank/DDBJ databases">
        <title>Genomic analysis of Bacteroides faecium CBA7301.</title>
        <authorList>
            <person name="Kim J."/>
            <person name="Roh S.W."/>
        </authorList>
    </citation>
    <scope>NUCLEOTIDE SEQUENCE [LARGE SCALE GENOMIC DNA]</scope>
    <source>
        <strain evidence="13 14">CBA7301</strain>
    </source>
</reference>
<keyword evidence="9 10" id="KW-0998">Cell outer membrane</keyword>
<dbReference type="Pfam" id="PF13715">
    <property type="entry name" value="CarbopepD_reg_2"/>
    <property type="match status" value="1"/>
</dbReference>
<comment type="similarity">
    <text evidence="10 11">Belongs to the TonB-dependent receptor family.</text>
</comment>
<dbReference type="Gene3D" id="3.55.50.30">
    <property type="match status" value="1"/>
</dbReference>
<keyword evidence="14" id="KW-1185">Reference proteome</keyword>
<dbReference type="Gene3D" id="2.170.130.10">
    <property type="entry name" value="TonB-dependent receptor, plug domain"/>
    <property type="match status" value="1"/>
</dbReference>
<dbReference type="InterPro" id="IPR036942">
    <property type="entry name" value="Beta-barrel_TonB_sf"/>
</dbReference>
<dbReference type="FunFam" id="2.60.40.1120:FF:000003">
    <property type="entry name" value="Outer membrane protein Omp121"/>
    <property type="match status" value="1"/>
</dbReference>
<dbReference type="SUPFAM" id="SSF56935">
    <property type="entry name" value="Porins"/>
    <property type="match status" value="1"/>
</dbReference>
<dbReference type="EMBL" id="CP050831">
    <property type="protein sequence ID" value="QIU95227.1"/>
    <property type="molecule type" value="Genomic_DNA"/>
</dbReference>
<dbReference type="AlphaFoldDB" id="A0A6H0KS31"/>
<keyword evidence="4" id="KW-0406">Ion transport</keyword>
<dbReference type="InterPro" id="IPR011662">
    <property type="entry name" value="Secretin/TonB_short_N"/>
</dbReference>
<dbReference type="InterPro" id="IPR037066">
    <property type="entry name" value="Plug_dom_sf"/>
</dbReference>
<keyword evidence="8 10" id="KW-0472">Membrane</keyword>
<proteinExistence type="inferred from homology"/>
<gene>
    <name evidence="13" type="ORF">BacF7301_14215</name>
</gene>
<dbReference type="InterPro" id="IPR039426">
    <property type="entry name" value="TonB-dep_rcpt-like"/>
</dbReference>
<dbReference type="KEGG" id="bfc:BacF7301_14215"/>
<keyword evidence="5 10" id="KW-0812">Transmembrane</keyword>
<evidence type="ECO:0000256" key="3">
    <source>
        <dbReference type="ARBA" id="ARBA00022452"/>
    </source>
</evidence>
<dbReference type="NCBIfam" id="TIGR04057">
    <property type="entry name" value="SusC_RagA_signa"/>
    <property type="match status" value="1"/>
</dbReference>
<accession>A0A6H0KS31</accession>
<evidence type="ECO:0000256" key="4">
    <source>
        <dbReference type="ARBA" id="ARBA00022496"/>
    </source>
</evidence>
<keyword evidence="4" id="KW-0410">Iron transport</keyword>
<protein>
    <submittedName>
        <fullName evidence="13">SusC/RagA family TonB-linked outer membrane protein</fullName>
    </submittedName>
</protein>
<keyword evidence="7 11" id="KW-0798">TonB box</keyword>
<evidence type="ECO:0000259" key="12">
    <source>
        <dbReference type="SMART" id="SM00965"/>
    </source>
</evidence>
<evidence type="ECO:0000256" key="10">
    <source>
        <dbReference type="PROSITE-ProRule" id="PRU01360"/>
    </source>
</evidence>
<dbReference type="Pfam" id="PF00593">
    <property type="entry name" value="TonB_dep_Rec_b-barrel"/>
    <property type="match status" value="1"/>
</dbReference>
<evidence type="ECO:0000256" key="7">
    <source>
        <dbReference type="ARBA" id="ARBA00023077"/>
    </source>
</evidence>
<evidence type="ECO:0000313" key="14">
    <source>
        <dbReference type="Proteomes" id="UP000501780"/>
    </source>
</evidence>
<evidence type="ECO:0000256" key="6">
    <source>
        <dbReference type="ARBA" id="ARBA00023004"/>
    </source>
</evidence>
<evidence type="ECO:0000256" key="8">
    <source>
        <dbReference type="ARBA" id="ARBA00023136"/>
    </source>
</evidence>
<feature type="domain" description="Secretin/TonB short N-terminal" evidence="12">
    <location>
        <begin position="35"/>
        <end position="86"/>
    </location>
</feature>
<dbReference type="Gene3D" id="2.40.170.20">
    <property type="entry name" value="TonB-dependent receptor, beta-barrel domain"/>
    <property type="match status" value="1"/>
</dbReference>
<dbReference type="Proteomes" id="UP000501780">
    <property type="component" value="Chromosome"/>
</dbReference>
<evidence type="ECO:0000256" key="1">
    <source>
        <dbReference type="ARBA" id="ARBA00004571"/>
    </source>
</evidence>
<evidence type="ECO:0000313" key="13">
    <source>
        <dbReference type="EMBL" id="QIU95227.1"/>
    </source>
</evidence>
<dbReference type="GO" id="GO:0009279">
    <property type="term" value="C:cell outer membrane"/>
    <property type="evidence" value="ECO:0007669"/>
    <property type="project" value="UniProtKB-SubCell"/>
</dbReference>
<comment type="subcellular location">
    <subcellularLocation>
        <location evidence="1 10">Cell outer membrane</location>
        <topology evidence="1 10">Multi-pass membrane protein</topology>
    </subcellularLocation>
</comment>
<dbReference type="Pfam" id="PF07660">
    <property type="entry name" value="STN"/>
    <property type="match status" value="1"/>
</dbReference>
<dbReference type="RefSeq" id="WP_167963762.1">
    <property type="nucleotide sequence ID" value="NZ_CP050831.1"/>
</dbReference>
<evidence type="ECO:0000256" key="5">
    <source>
        <dbReference type="ARBA" id="ARBA00022692"/>
    </source>
</evidence>
<dbReference type="NCBIfam" id="TIGR04056">
    <property type="entry name" value="OMP_RagA_SusC"/>
    <property type="match status" value="1"/>
</dbReference>
<keyword evidence="2 10" id="KW-0813">Transport</keyword>
<dbReference type="InterPro" id="IPR023997">
    <property type="entry name" value="TonB-dep_OMP_SusC/RagA_CS"/>
</dbReference>
<evidence type="ECO:0000256" key="11">
    <source>
        <dbReference type="RuleBase" id="RU003357"/>
    </source>
</evidence>
<dbReference type="PROSITE" id="PS52016">
    <property type="entry name" value="TONB_DEPENDENT_REC_3"/>
    <property type="match status" value="1"/>
</dbReference>
<dbReference type="GO" id="GO:0006826">
    <property type="term" value="P:iron ion transport"/>
    <property type="evidence" value="ECO:0007669"/>
    <property type="project" value="UniProtKB-KW"/>
</dbReference>
<dbReference type="InterPro" id="IPR012910">
    <property type="entry name" value="Plug_dom"/>
</dbReference>
<dbReference type="InterPro" id="IPR008969">
    <property type="entry name" value="CarboxyPept-like_regulatory"/>
</dbReference>
<dbReference type="Pfam" id="PF07715">
    <property type="entry name" value="Plug"/>
    <property type="match status" value="1"/>
</dbReference>
<dbReference type="SUPFAM" id="SSF49464">
    <property type="entry name" value="Carboxypeptidase regulatory domain-like"/>
    <property type="match status" value="1"/>
</dbReference>
<evidence type="ECO:0000256" key="9">
    <source>
        <dbReference type="ARBA" id="ARBA00023237"/>
    </source>
</evidence>
<organism evidence="13 14">
    <name type="scientific">Bacteroides faecium</name>
    <dbReference type="NCBI Taxonomy" id="2715212"/>
    <lineage>
        <taxon>Bacteria</taxon>
        <taxon>Pseudomonadati</taxon>
        <taxon>Bacteroidota</taxon>
        <taxon>Bacteroidia</taxon>
        <taxon>Bacteroidales</taxon>
        <taxon>Bacteroidaceae</taxon>
        <taxon>Bacteroides</taxon>
    </lineage>
</organism>
<keyword evidence="6" id="KW-0408">Iron</keyword>
<dbReference type="InterPro" id="IPR000531">
    <property type="entry name" value="Beta-barrel_TonB"/>
</dbReference>
<dbReference type="InterPro" id="IPR023996">
    <property type="entry name" value="TonB-dep_OMP_SusC/RagA"/>
</dbReference>
<sequence length="1081" mass="119787">MQTALFAQGNVRINLKGNEITLREALTEIEKQSKMSVAYNESQLGSNKRISLNINNQTLEQALDAILKGTGFGYKLKGGYIMITPVKQDTPVAKQIRGKVVDEQGEALIGVNVSVDGTDAGTITNIDGEFSIQAFKNATLKISYIGYATQSIKVQDRDIYNITLIPDTKVLDEVVVTALGIKRAEKALSYNVQQVKSDELTTVKSANFMNALVGKVAGATINTSASGPGGAVKVVMRGAKSISQSNNALYVIDGIPMYNSSVNNDVSEGALSVQPGSESAADINPDDIESMTLLTGPSAAALYGYEGANGVVLITTKKGRADKTVLTFSNNTTFSSPLMMPKFQNTYGNVTGETTSWGEKTDYRYDPKKFFNTGSNVSNSVSLATGNDKSQTYISASVNNSAGILPNNKYNRYNFLFRNTTSFINNKLVLDVSANYVIQNSKNMVSQGQYFNPLPALYLFPRGEDFGEVRIYERYDELMGVNNQYWPYGDQGLSIQNPYWIMNRMDSKSEKRRYKLAAGLQYIITDWLNVQGRVNVDNSDYRNTEERYAGTLATFAGSKGRYSQGTRSDRQIYADVLANINKTFNDFSLSANLGASIKDIRMESNSLIGDLKNATNFFTAENMDRTGNFKIDDDGLKRQTQSIFANVELGYRHFLYLTLTARNDWDSALAFSESGDKSFMYPSVGLSGIISEVVKLPDWFTFLKARLSFTSVGSSYAPYLTREYYEYNDQANQYEAKSLYPNRYLKPEITNSFEAGLNMKFFNGSLNFDVTYYQSDTRHQTFVASLPAGSGYEGVNIQAGNVQNKGIEMALGYQNEWAGFSWASNVTFTYNKNKVKKLADGVRNTVTGELIQMPYVDKATLGSTGSPIVRLTEGGTMGDIYVNRDFQRDDNGYVYLNPTTFLPSMVNTEYKKVGSLLPKVNMGWRNSFSYKGVRLNVLLTGRFGGNVVSNTQAVLDRYGVSEYSAKLREQDNITINQKKISARDYLNIVAAGTGQGAHYIYKATNIRLQEVSVEYTIPRKKLYNIADVTLGVVGNNLGMIYCKAPFDPELVASATNTYYTGVDYFMQPSLRNIGFSLKLQF</sequence>
<keyword evidence="3 10" id="KW-1134">Transmembrane beta strand</keyword>
<dbReference type="Gene3D" id="2.60.40.1120">
    <property type="entry name" value="Carboxypeptidase-like, regulatory domain"/>
    <property type="match status" value="1"/>
</dbReference>
<evidence type="ECO:0000256" key="2">
    <source>
        <dbReference type="ARBA" id="ARBA00022448"/>
    </source>
</evidence>
<name>A0A6H0KS31_9BACE</name>